<keyword evidence="1" id="KW-0812">Transmembrane</keyword>
<keyword evidence="1" id="KW-1133">Transmembrane helix</keyword>
<name>A0AA46TGH9_9ACTN</name>
<dbReference type="EMBL" id="CP094970">
    <property type="protein sequence ID" value="UYM04929.1"/>
    <property type="molecule type" value="Genomic_DNA"/>
</dbReference>
<dbReference type="KEGG" id="sgrg:L0C25_20775"/>
<feature type="transmembrane region" description="Helical" evidence="1">
    <location>
        <begin position="21"/>
        <end position="41"/>
    </location>
</feature>
<sequence length="191" mass="21782">MPQPTRDQLGALLRVHRPMRPLYAWAFLVAISCPFAILAAIGPPGPVVGVIIFLLFFVPFTYAFGEWLLLQHRIHEHALVLRSIPGLRTYVVPFHTVDADDIAVRPRHRVPRGEFHVAQRHQRECPLVEQSLHVTGLHPDEARRLAKGRLGRHDIDAGYETARWRLSFRDAHRNGRLLADAVRASRGAQRR</sequence>
<organism evidence="2 3">
    <name type="scientific">Solicola gregarius</name>
    <dbReference type="NCBI Taxonomy" id="2908642"/>
    <lineage>
        <taxon>Bacteria</taxon>
        <taxon>Bacillati</taxon>
        <taxon>Actinomycetota</taxon>
        <taxon>Actinomycetes</taxon>
        <taxon>Propionibacteriales</taxon>
        <taxon>Nocardioidaceae</taxon>
        <taxon>Solicola</taxon>
    </lineage>
</organism>
<dbReference type="Proteomes" id="UP001164390">
    <property type="component" value="Chromosome"/>
</dbReference>
<evidence type="ECO:0000256" key="1">
    <source>
        <dbReference type="SAM" id="Phobius"/>
    </source>
</evidence>
<proteinExistence type="predicted"/>
<protein>
    <submittedName>
        <fullName evidence="2">Uncharacterized protein</fullName>
    </submittedName>
</protein>
<dbReference type="AlphaFoldDB" id="A0AA46TGH9"/>
<keyword evidence="1" id="KW-0472">Membrane</keyword>
<reference evidence="2" key="1">
    <citation type="submission" date="2022-01" db="EMBL/GenBank/DDBJ databases">
        <title>Nocardioidaceae gen. sp. A5X3R13.</title>
        <authorList>
            <person name="Lopez Marin M.A."/>
            <person name="Uhlik O."/>
        </authorList>
    </citation>
    <scope>NUCLEOTIDE SEQUENCE</scope>
    <source>
        <strain evidence="2">A5X3R13</strain>
    </source>
</reference>
<dbReference type="RefSeq" id="WP_271633692.1">
    <property type="nucleotide sequence ID" value="NZ_CP094970.1"/>
</dbReference>
<keyword evidence="3" id="KW-1185">Reference proteome</keyword>
<evidence type="ECO:0000313" key="2">
    <source>
        <dbReference type="EMBL" id="UYM04929.1"/>
    </source>
</evidence>
<evidence type="ECO:0000313" key="3">
    <source>
        <dbReference type="Proteomes" id="UP001164390"/>
    </source>
</evidence>
<dbReference type="PROSITE" id="PS51257">
    <property type="entry name" value="PROKAR_LIPOPROTEIN"/>
    <property type="match status" value="1"/>
</dbReference>
<accession>A0AA46TGH9</accession>
<gene>
    <name evidence="2" type="ORF">L0C25_20775</name>
</gene>
<feature type="transmembrane region" description="Helical" evidence="1">
    <location>
        <begin position="47"/>
        <end position="70"/>
    </location>
</feature>